<dbReference type="InterPro" id="IPR041682">
    <property type="entry name" value="AAA_14"/>
</dbReference>
<evidence type="ECO:0000259" key="2">
    <source>
        <dbReference type="Pfam" id="PF13635"/>
    </source>
</evidence>
<evidence type="ECO:0000259" key="1">
    <source>
        <dbReference type="Pfam" id="PF13173"/>
    </source>
</evidence>
<feature type="domain" description="AAA" evidence="1">
    <location>
        <begin position="18"/>
        <end position="152"/>
    </location>
</feature>
<name>A0ABT8C766_9BACT</name>
<keyword evidence="4" id="KW-1185">Reference proteome</keyword>
<dbReference type="InterPro" id="IPR027417">
    <property type="entry name" value="P-loop_NTPase"/>
</dbReference>
<dbReference type="EMBL" id="JAUFQS010000007">
    <property type="protein sequence ID" value="MDN3687912.1"/>
    <property type="molecule type" value="Genomic_DNA"/>
</dbReference>
<dbReference type="PANTHER" id="PTHR33295:SF7">
    <property type="entry name" value="ATPASE"/>
    <property type="match status" value="1"/>
</dbReference>
<sequence length="429" mass="49085">MKRKLFQSLIKWRNSHKRKPLVIQGARQVGKTWLMKAFGTAFYGQVAYVNFESNQTMRQVFEQDFDKDRLLMALQIETGIKIDAENTLLILDEIQESKGALTSLKYFQENAPSYHVIAAGSLLGVALHQETSFPVGKVAFMDLYPLDFEEFMDAVGEESLNQLLQTHQWEMVKPFAQKFKNLLKQYFFIGGMPEAVQTFIETKDMVLVRSVQTRIMDAHQQDFSKHAPFDIVPRIRMVWNAIPAQLSKENKKFIYGQVKKGARAKDFEMALAWLKDCGLIHQVNRISKAGIPLKAYQDFGAFKLFLLDIGLLGAMVDLDAKTILEGNQFFEEFKGAISEQFVLQQLVALGLAPFYWSADSATAELDFIIQLKGQIIPIEVKAEENLKAKSLKVFVEKYKTVTNIRTSLSDYRKEDWLINIPLYGIHTII</sequence>
<dbReference type="Gene3D" id="3.40.50.300">
    <property type="entry name" value="P-loop containing nucleotide triphosphate hydrolases"/>
    <property type="match status" value="1"/>
</dbReference>
<dbReference type="SUPFAM" id="SSF52540">
    <property type="entry name" value="P-loop containing nucleoside triphosphate hydrolases"/>
    <property type="match status" value="1"/>
</dbReference>
<dbReference type="Pfam" id="PF13635">
    <property type="entry name" value="DUF4143"/>
    <property type="match status" value="1"/>
</dbReference>
<evidence type="ECO:0000313" key="3">
    <source>
        <dbReference type="EMBL" id="MDN3687912.1"/>
    </source>
</evidence>
<dbReference type="GO" id="GO:0005524">
    <property type="term" value="F:ATP binding"/>
    <property type="evidence" value="ECO:0007669"/>
    <property type="project" value="UniProtKB-KW"/>
</dbReference>
<protein>
    <submittedName>
        <fullName evidence="3">ATP-binding protein</fullName>
    </submittedName>
</protein>
<comment type="caution">
    <text evidence="3">The sequence shown here is derived from an EMBL/GenBank/DDBJ whole genome shotgun (WGS) entry which is preliminary data.</text>
</comment>
<organism evidence="3 4">
    <name type="scientific">Cyclobacterium jeungdonense</name>
    <dbReference type="NCBI Taxonomy" id="708087"/>
    <lineage>
        <taxon>Bacteria</taxon>
        <taxon>Pseudomonadati</taxon>
        <taxon>Bacteroidota</taxon>
        <taxon>Cytophagia</taxon>
        <taxon>Cytophagales</taxon>
        <taxon>Cyclobacteriaceae</taxon>
        <taxon>Cyclobacterium</taxon>
    </lineage>
</organism>
<accession>A0ABT8C766</accession>
<dbReference type="PANTHER" id="PTHR33295">
    <property type="entry name" value="ATPASE"/>
    <property type="match status" value="1"/>
</dbReference>
<dbReference type="Pfam" id="PF13173">
    <property type="entry name" value="AAA_14"/>
    <property type="match status" value="1"/>
</dbReference>
<gene>
    <name evidence="3" type="ORF">QWZ15_08730</name>
</gene>
<keyword evidence="3" id="KW-0067">ATP-binding</keyword>
<dbReference type="Proteomes" id="UP001236663">
    <property type="component" value="Unassembled WGS sequence"/>
</dbReference>
<dbReference type="RefSeq" id="WP_163384353.1">
    <property type="nucleotide sequence ID" value="NZ_JAUFQS010000007.1"/>
</dbReference>
<dbReference type="InterPro" id="IPR025420">
    <property type="entry name" value="DUF4143"/>
</dbReference>
<evidence type="ECO:0000313" key="4">
    <source>
        <dbReference type="Proteomes" id="UP001236663"/>
    </source>
</evidence>
<feature type="domain" description="DUF4143" evidence="2">
    <location>
        <begin position="220"/>
        <end position="382"/>
    </location>
</feature>
<proteinExistence type="predicted"/>
<keyword evidence="3" id="KW-0547">Nucleotide-binding</keyword>
<reference evidence="4" key="1">
    <citation type="journal article" date="2019" name="Int. J. Syst. Evol. Microbiol.">
        <title>The Global Catalogue of Microorganisms (GCM) 10K type strain sequencing project: providing services to taxonomists for standard genome sequencing and annotation.</title>
        <authorList>
            <consortium name="The Broad Institute Genomics Platform"/>
            <consortium name="The Broad Institute Genome Sequencing Center for Infectious Disease"/>
            <person name="Wu L."/>
            <person name="Ma J."/>
        </authorList>
    </citation>
    <scope>NUCLEOTIDE SEQUENCE [LARGE SCALE GENOMIC DNA]</scope>
    <source>
        <strain evidence="4">CECT 7706</strain>
    </source>
</reference>